<evidence type="ECO:0000259" key="6">
    <source>
        <dbReference type="Pfam" id="PF12698"/>
    </source>
</evidence>
<keyword evidence="4 5" id="KW-0472">Membrane</keyword>
<keyword evidence="2 5" id="KW-0812">Transmembrane</keyword>
<feature type="transmembrane region" description="Helical" evidence="5">
    <location>
        <begin position="267"/>
        <end position="283"/>
    </location>
</feature>
<keyword evidence="3 5" id="KW-1133">Transmembrane helix</keyword>
<dbReference type="STRING" id="767519.SAMN05216559_3011"/>
<comment type="subcellular location">
    <subcellularLocation>
        <location evidence="1">Membrane</location>
        <topology evidence="1">Multi-pass membrane protein</topology>
    </subcellularLocation>
</comment>
<feature type="domain" description="ABC-2 type transporter transmembrane" evidence="6">
    <location>
        <begin position="6"/>
        <end position="284"/>
    </location>
</feature>
<evidence type="ECO:0000256" key="5">
    <source>
        <dbReference type="SAM" id="Phobius"/>
    </source>
</evidence>
<sequence length="333" mass="35172">MLALLIQLFVAAFSSFLVVGLTSLYDPGSVEAGQIEIGVSGDQQSALFEAVQRQSGATPVGYEEPAGAMQAFHRGEVDAVLTATSAPAAEGGGSVIQVSATVPDGSIRTTVVVVQVRQVLKTLERQERVERRGNLEQKPIPLPPEANASPYFGFTYTVLIPLLLFLPPFISGSVAVDSVTEEIERGTLELLRVAPISLVDVVDGKALGMILLAPAQAALWILLLAVNGTAVANPLWTLTLVTAIATVVVILGVVLGLHLGRRRPAQLLYSVVTLVVFGGAVLLPEHPATTAAKLAIDSPTPTTYGHVLGYVLVAVVLYALTRRYVDRIEPESL</sequence>
<accession>A0A1I6LSA9</accession>
<organism evidence="7 8">
    <name type="scientific">Halomicrobium zhouii</name>
    <dbReference type="NCBI Taxonomy" id="767519"/>
    <lineage>
        <taxon>Archaea</taxon>
        <taxon>Methanobacteriati</taxon>
        <taxon>Methanobacteriota</taxon>
        <taxon>Stenosarchaea group</taxon>
        <taxon>Halobacteria</taxon>
        <taxon>Halobacteriales</taxon>
        <taxon>Haloarculaceae</taxon>
        <taxon>Halomicrobium</taxon>
    </lineage>
</organism>
<feature type="transmembrane region" description="Helical" evidence="5">
    <location>
        <begin position="206"/>
        <end position="226"/>
    </location>
</feature>
<keyword evidence="8" id="KW-1185">Reference proteome</keyword>
<feature type="transmembrane region" description="Helical" evidence="5">
    <location>
        <begin position="151"/>
        <end position="170"/>
    </location>
</feature>
<dbReference type="InterPro" id="IPR013525">
    <property type="entry name" value="ABC2_TM"/>
</dbReference>
<reference evidence="7 8" key="1">
    <citation type="submission" date="2016-10" db="EMBL/GenBank/DDBJ databases">
        <authorList>
            <person name="de Groot N.N."/>
        </authorList>
    </citation>
    <scope>NUCLEOTIDE SEQUENCE [LARGE SCALE GENOMIC DNA]</scope>
    <source>
        <strain evidence="7 8">CGMCC 1.10457</strain>
    </source>
</reference>
<evidence type="ECO:0000256" key="3">
    <source>
        <dbReference type="ARBA" id="ARBA00022989"/>
    </source>
</evidence>
<gene>
    <name evidence="7" type="ORF">SAMN05216559_3011</name>
</gene>
<proteinExistence type="predicted"/>
<evidence type="ECO:0000256" key="4">
    <source>
        <dbReference type="ARBA" id="ARBA00023136"/>
    </source>
</evidence>
<evidence type="ECO:0000256" key="1">
    <source>
        <dbReference type="ARBA" id="ARBA00004141"/>
    </source>
</evidence>
<evidence type="ECO:0000313" key="8">
    <source>
        <dbReference type="Proteomes" id="UP000199062"/>
    </source>
</evidence>
<evidence type="ECO:0000313" key="7">
    <source>
        <dbReference type="EMBL" id="SFS06298.1"/>
    </source>
</evidence>
<dbReference type="EMBL" id="FOZK01000003">
    <property type="protein sequence ID" value="SFS06298.1"/>
    <property type="molecule type" value="Genomic_DNA"/>
</dbReference>
<name>A0A1I6LSA9_9EURY</name>
<dbReference type="AlphaFoldDB" id="A0A1I6LSA9"/>
<feature type="transmembrane region" description="Helical" evidence="5">
    <location>
        <begin position="303"/>
        <end position="320"/>
    </location>
</feature>
<evidence type="ECO:0000256" key="2">
    <source>
        <dbReference type="ARBA" id="ARBA00022692"/>
    </source>
</evidence>
<dbReference type="GO" id="GO:0016020">
    <property type="term" value="C:membrane"/>
    <property type="evidence" value="ECO:0007669"/>
    <property type="project" value="UniProtKB-SubCell"/>
</dbReference>
<dbReference type="Pfam" id="PF12698">
    <property type="entry name" value="ABC2_membrane_3"/>
    <property type="match status" value="1"/>
</dbReference>
<dbReference type="Proteomes" id="UP000199062">
    <property type="component" value="Unassembled WGS sequence"/>
</dbReference>
<dbReference type="GO" id="GO:0140359">
    <property type="term" value="F:ABC-type transporter activity"/>
    <property type="evidence" value="ECO:0007669"/>
    <property type="project" value="InterPro"/>
</dbReference>
<protein>
    <submittedName>
        <fullName evidence="7">ABC-type Na+ efflux pump, permease component</fullName>
    </submittedName>
</protein>
<feature type="transmembrane region" description="Helical" evidence="5">
    <location>
        <begin position="238"/>
        <end position="260"/>
    </location>
</feature>